<comment type="caution">
    <text evidence="1">The sequence shown here is derived from an EMBL/GenBank/DDBJ whole genome shotgun (WGS) entry which is preliminary data.</text>
</comment>
<sequence length="86" mass="9221">MGKGLLGPNGRRCVELVEDVVPWREEEVLIANREDCLEACNGVGSKEVKGGGVVLGVRMSCLGEILGEVIRESRGDIIGLDGRAVW</sequence>
<protein>
    <submittedName>
        <fullName evidence="1">Uncharacterized protein</fullName>
    </submittedName>
</protein>
<gene>
    <name evidence="1" type="ORF">Tci_347403</name>
</gene>
<reference evidence="1" key="1">
    <citation type="journal article" date="2019" name="Sci. Rep.">
        <title>Draft genome of Tanacetum cinerariifolium, the natural source of mosquito coil.</title>
        <authorList>
            <person name="Yamashiro T."/>
            <person name="Shiraishi A."/>
            <person name="Satake H."/>
            <person name="Nakayama K."/>
        </authorList>
    </citation>
    <scope>NUCLEOTIDE SEQUENCE</scope>
</reference>
<evidence type="ECO:0000313" key="1">
    <source>
        <dbReference type="EMBL" id="GEX75428.1"/>
    </source>
</evidence>
<organism evidence="1">
    <name type="scientific">Tanacetum cinerariifolium</name>
    <name type="common">Dalmatian daisy</name>
    <name type="synonym">Chrysanthemum cinerariifolium</name>
    <dbReference type="NCBI Taxonomy" id="118510"/>
    <lineage>
        <taxon>Eukaryota</taxon>
        <taxon>Viridiplantae</taxon>
        <taxon>Streptophyta</taxon>
        <taxon>Embryophyta</taxon>
        <taxon>Tracheophyta</taxon>
        <taxon>Spermatophyta</taxon>
        <taxon>Magnoliopsida</taxon>
        <taxon>eudicotyledons</taxon>
        <taxon>Gunneridae</taxon>
        <taxon>Pentapetalae</taxon>
        <taxon>asterids</taxon>
        <taxon>campanulids</taxon>
        <taxon>Asterales</taxon>
        <taxon>Asteraceae</taxon>
        <taxon>Asteroideae</taxon>
        <taxon>Anthemideae</taxon>
        <taxon>Anthemidinae</taxon>
        <taxon>Tanacetum</taxon>
    </lineage>
</organism>
<proteinExistence type="predicted"/>
<accession>A0A699H800</accession>
<dbReference type="AlphaFoldDB" id="A0A699H800"/>
<dbReference type="EMBL" id="BKCJ010127920">
    <property type="protein sequence ID" value="GEX75428.1"/>
    <property type="molecule type" value="Genomic_DNA"/>
</dbReference>
<name>A0A699H800_TANCI</name>